<evidence type="ECO:0000313" key="3">
    <source>
        <dbReference type="Proteomes" id="UP000573327"/>
    </source>
</evidence>
<dbReference type="Proteomes" id="UP000573327">
    <property type="component" value="Unassembled WGS sequence"/>
</dbReference>
<keyword evidence="2" id="KW-0808">Transferase</keyword>
<sequence length="214" mass="21954">MTETIRSMARAFDALSGDYDDAHHDEIARSLTAWAAPTPAESVADVACGTGAVALAVAAGRKNGTGGGGHLLAIDLSAGMVTAGQLRAERAGLAATIDWRVAPAVPLPVPDGSLDVILCASSLHFLGARALTDWLRALRPGGRVGFTLPVASQFRPSGAFAQLVAPDLQLPETAEDGRRLAAAAGLTDPVARVLDVGSRSVVLVLGRAPMRAFD</sequence>
<dbReference type="SUPFAM" id="SSF53335">
    <property type="entry name" value="S-adenosyl-L-methionine-dependent methyltransferases"/>
    <property type="match status" value="1"/>
</dbReference>
<name>A0A7W7SJM3_9ACTN</name>
<keyword evidence="3" id="KW-1185">Reference proteome</keyword>
<dbReference type="Pfam" id="PF08241">
    <property type="entry name" value="Methyltransf_11"/>
    <property type="match status" value="1"/>
</dbReference>
<reference evidence="2 3" key="1">
    <citation type="submission" date="2020-08" db="EMBL/GenBank/DDBJ databases">
        <title>Sequencing the genomes of 1000 actinobacteria strains.</title>
        <authorList>
            <person name="Klenk H.-P."/>
        </authorList>
    </citation>
    <scope>NUCLEOTIDE SEQUENCE [LARGE SCALE GENOMIC DNA]</scope>
    <source>
        <strain evidence="2 3">DSM 44786</strain>
    </source>
</reference>
<dbReference type="InterPro" id="IPR013216">
    <property type="entry name" value="Methyltransf_11"/>
</dbReference>
<organism evidence="2 3">
    <name type="scientific">Kitasatospora gansuensis</name>
    <dbReference type="NCBI Taxonomy" id="258050"/>
    <lineage>
        <taxon>Bacteria</taxon>
        <taxon>Bacillati</taxon>
        <taxon>Actinomycetota</taxon>
        <taxon>Actinomycetes</taxon>
        <taxon>Kitasatosporales</taxon>
        <taxon>Streptomycetaceae</taxon>
        <taxon>Kitasatospora</taxon>
    </lineage>
</organism>
<proteinExistence type="predicted"/>
<protein>
    <submittedName>
        <fullName evidence="2">Ubiquinone/menaquinone biosynthesis C-methylase UbiE</fullName>
    </submittedName>
</protein>
<dbReference type="RefSeq" id="WP_184923803.1">
    <property type="nucleotide sequence ID" value="NZ_JACHJR010000001.1"/>
</dbReference>
<dbReference type="GO" id="GO:0008757">
    <property type="term" value="F:S-adenosylmethionine-dependent methyltransferase activity"/>
    <property type="evidence" value="ECO:0007669"/>
    <property type="project" value="InterPro"/>
</dbReference>
<dbReference type="AlphaFoldDB" id="A0A7W7SJM3"/>
<dbReference type="GO" id="GO:0032259">
    <property type="term" value="P:methylation"/>
    <property type="evidence" value="ECO:0007669"/>
    <property type="project" value="UniProtKB-KW"/>
</dbReference>
<accession>A0A7W7SJM3</accession>
<comment type="caution">
    <text evidence="2">The sequence shown here is derived from an EMBL/GenBank/DDBJ whole genome shotgun (WGS) entry which is preliminary data.</text>
</comment>
<keyword evidence="2" id="KW-0489">Methyltransferase</keyword>
<dbReference type="InterPro" id="IPR050508">
    <property type="entry name" value="Methyltransf_Superfamily"/>
</dbReference>
<dbReference type="EMBL" id="JACHJR010000001">
    <property type="protein sequence ID" value="MBB4951678.1"/>
    <property type="molecule type" value="Genomic_DNA"/>
</dbReference>
<gene>
    <name evidence="2" type="ORF">F4556_007213</name>
</gene>
<feature type="domain" description="Methyltransferase type 11" evidence="1">
    <location>
        <begin position="45"/>
        <end position="144"/>
    </location>
</feature>
<dbReference type="Gene3D" id="3.40.50.150">
    <property type="entry name" value="Vaccinia Virus protein VP39"/>
    <property type="match status" value="1"/>
</dbReference>
<dbReference type="InterPro" id="IPR029063">
    <property type="entry name" value="SAM-dependent_MTases_sf"/>
</dbReference>
<dbReference type="PANTHER" id="PTHR42912">
    <property type="entry name" value="METHYLTRANSFERASE"/>
    <property type="match status" value="1"/>
</dbReference>
<evidence type="ECO:0000313" key="2">
    <source>
        <dbReference type="EMBL" id="MBB4951678.1"/>
    </source>
</evidence>
<keyword evidence="2" id="KW-0830">Ubiquinone</keyword>
<dbReference type="CDD" id="cd02440">
    <property type="entry name" value="AdoMet_MTases"/>
    <property type="match status" value="1"/>
</dbReference>
<evidence type="ECO:0000259" key="1">
    <source>
        <dbReference type="Pfam" id="PF08241"/>
    </source>
</evidence>